<evidence type="ECO:0000256" key="2">
    <source>
        <dbReference type="ARBA" id="ARBA00022630"/>
    </source>
</evidence>
<dbReference type="SUPFAM" id="SSF51905">
    <property type="entry name" value="FAD/NAD(P)-binding domain"/>
    <property type="match status" value="1"/>
</dbReference>
<dbReference type="PANTHER" id="PTHR47178:SF1">
    <property type="entry name" value="FAD-BINDING DOMAIN-CONTAINING PROTEIN-RELATED"/>
    <property type="match status" value="1"/>
</dbReference>
<organism evidence="6 7">
    <name type="scientific">Lasiosphaeria hispida</name>
    <dbReference type="NCBI Taxonomy" id="260671"/>
    <lineage>
        <taxon>Eukaryota</taxon>
        <taxon>Fungi</taxon>
        <taxon>Dikarya</taxon>
        <taxon>Ascomycota</taxon>
        <taxon>Pezizomycotina</taxon>
        <taxon>Sordariomycetes</taxon>
        <taxon>Sordariomycetidae</taxon>
        <taxon>Sordariales</taxon>
        <taxon>Lasiosphaeriaceae</taxon>
        <taxon>Lasiosphaeria</taxon>
    </lineage>
</organism>
<keyword evidence="7" id="KW-1185">Reference proteome</keyword>
<dbReference type="GO" id="GO:0004497">
    <property type="term" value="F:monooxygenase activity"/>
    <property type="evidence" value="ECO:0007669"/>
    <property type="project" value="UniProtKB-KW"/>
</dbReference>
<comment type="caution">
    <text evidence="6">The sequence shown here is derived from an EMBL/GenBank/DDBJ whole genome shotgun (WGS) entry which is preliminary data.</text>
</comment>
<keyword evidence="4" id="KW-0560">Oxidoreductase</keyword>
<keyword evidence="2" id="KW-0285">Flavoprotein</keyword>
<dbReference type="Gene3D" id="3.50.50.60">
    <property type="entry name" value="FAD/NAD(P)-binding domain"/>
    <property type="match status" value="2"/>
</dbReference>
<sequence>MEHSAKEIIIVGAGVSGLLLAQYLRKSGIPFRIFERDADLTVGGGGWGLTLHWSLPALRSLLPEDLVQRLPETYVNRAAVDKGQSSTFPFFNLSTGELKAATPVASEAQRIRVSRDRFRRLLATGIDVQWGKVFSDFESGDDSITVNFEDGSACLGSLVKIPIRLMGIRIEYSPAEMEPMQRLDPIFLQGTASENDTYVFFSILDAPGSPKENQDKYVCQIAVSWPVRDGFFGAPSPIPFPSTAQGGVELVKRFATTWAEPFRSLVGKIPENTDIKFLELYDWTPPKDLRGAGRVALVGDAFHPMAMYRGEGANHAFVDVLDFAELVVPPLTLPDSGVTELRAALDDYEDAVTARSRPAVLASRQACMDAHEWGSISSTSPLLSRRVMRLDFERGVE</sequence>
<keyword evidence="5" id="KW-0503">Monooxygenase</keyword>
<evidence type="ECO:0000313" key="7">
    <source>
        <dbReference type="Proteomes" id="UP001275084"/>
    </source>
</evidence>
<proteinExistence type="predicted"/>
<dbReference type="Pfam" id="PF13450">
    <property type="entry name" value="NAD_binding_8"/>
    <property type="match status" value="1"/>
</dbReference>
<evidence type="ECO:0000256" key="3">
    <source>
        <dbReference type="ARBA" id="ARBA00022827"/>
    </source>
</evidence>
<evidence type="ECO:0008006" key="8">
    <source>
        <dbReference type="Google" id="ProtNLM"/>
    </source>
</evidence>
<dbReference type="AlphaFoldDB" id="A0AAJ0H5J3"/>
<evidence type="ECO:0000256" key="5">
    <source>
        <dbReference type="ARBA" id="ARBA00023033"/>
    </source>
</evidence>
<reference evidence="6" key="1">
    <citation type="journal article" date="2023" name="Mol. Phylogenet. Evol.">
        <title>Genome-scale phylogeny and comparative genomics of the fungal order Sordariales.</title>
        <authorList>
            <person name="Hensen N."/>
            <person name="Bonometti L."/>
            <person name="Westerberg I."/>
            <person name="Brannstrom I.O."/>
            <person name="Guillou S."/>
            <person name="Cros-Aarteil S."/>
            <person name="Calhoun S."/>
            <person name="Haridas S."/>
            <person name="Kuo A."/>
            <person name="Mondo S."/>
            <person name="Pangilinan J."/>
            <person name="Riley R."/>
            <person name="LaButti K."/>
            <person name="Andreopoulos B."/>
            <person name="Lipzen A."/>
            <person name="Chen C."/>
            <person name="Yan M."/>
            <person name="Daum C."/>
            <person name="Ng V."/>
            <person name="Clum A."/>
            <person name="Steindorff A."/>
            <person name="Ohm R.A."/>
            <person name="Martin F."/>
            <person name="Silar P."/>
            <person name="Natvig D.O."/>
            <person name="Lalanne C."/>
            <person name="Gautier V."/>
            <person name="Ament-Velasquez S.L."/>
            <person name="Kruys A."/>
            <person name="Hutchinson M.I."/>
            <person name="Powell A.J."/>
            <person name="Barry K."/>
            <person name="Miller A.N."/>
            <person name="Grigoriev I.V."/>
            <person name="Debuchy R."/>
            <person name="Gladieux P."/>
            <person name="Hiltunen Thoren M."/>
            <person name="Johannesson H."/>
        </authorList>
    </citation>
    <scope>NUCLEOTIDE SEQUENCE</scope>
    <source>
        <strain evidence="6">CBS 955.72</strain>
    </source>
</reference>
<keyword evidence="3" id="KW-0274">FAD</keyword>
<evidence type="ECO:0000313" key="6">
    <source>
        <dbReference type="EMBL" id="KAK3340012.1"/>
    </source>
</evidence>
<dbReference type="InterPro" id="IPR036188">
    <property type="entry name" value="FAD/NAD-bd_sf"/>
</dbReference>
<gene>
    <name evidence="6" type="ORF">B0T25DRAFT_574885</name>
</gene>
<protein>
    <recommendedName>
        <fullName evidence="8">FAD-binding domain-containing protein</fullName>
    </recommendedName>
</protein>
<evidence type="ECO:0000256" key="1">
    <source>
        <dbReference type="ARBA" id="ARBA00001974"/>
    </source>
</evidence>
<evidence type="ECO:0000256" key="4">
    <source>
        <dbReference type="ARBA" id="ARBA00023002"/>
    </source>
</evidence>
<name>A0AAJ0H5J3_9PEZI</name>
<dbReference type="EMBL" id="JAUIQD010000009">
    <property type="protein sequence ID" value="KAK3340012.1"/>
    <property type="molecule type" value="Genomic_DNA"/>
</dbReference>
<accession>A0AAJ0H5J3</accession>
<dbReference type="PANTHER" id="PTHR47178">
    <property type="entry name" value="MONOOXYGENASE, FAD-BINDING"/>
    <property type="match status" value="1"/>
</dbReference>
<dbReference type="Proteomes" id="UP001275084">
    <property type="component" value="Unassembled WGS sequence"/>
</dbReference>
<dbReference type="PRINTS" id="PR00420">
    <property type="entry name" value="RNGMNOXGNASE"/>
</dbReference>
<reference evidence="6" key="2">
    <citation type="submission" date="2023-06" db="EMBL/GenBank/DDBJ databases">
        <authorList>
            <consortium name="Lawrence Berkeley National Laboratory"/>
            <person name="Haridas S."/>
            <person name="Hensen N."/>
            <person name="Bonometti L."/>
            <person name="Westerberg I."/>
            <person name="Brannstrom I.O."/>
            <person name="Guillou S."/>
            <person name="Cros-Aarteil S."/>
            <person name="Calhoun S."/>
            <person name="Kuo A."/>
            <person name="Mondo S."/>
            <person name="Pangilinan J."/>
            <person name="Riley R."/>
            <person name="Labutti K."/>
            <person name="Andreopoulos B."/>
            <person name="Lipzen A."/>
            <person name="Chen C."/>
            <person name="Yanf M."/>
            <person name="Daum C."/>
            <person name="Ng V."/>
            <person name="Clum A."/>
            <person name="Steindorff A."/>
            <person name="Ohm R."/>
            <person name="Martin F."/>
            <person name="Silar P."/>
            <person name="Natvig D."/>
            <person name="Lalanne C."/>
            <person name="Gautier V."/>
            <person name="Ament-Velasquez S.L."/>
            <person name="Kruys A."/>
            <person name="Hutchinson M.I."/>
            <person name="Powell A.J."/>
            <person name="Barry K."/>
            <person name="Miller A.N."/>
            <person name="Grigoriev I.V."/>
            <person name="Debuchy R."/>
            <person name="Gladieux P."/>
            <person name="Thoren M.H."/>
            <person name="Johannesson H."/>
        </authorList>
    </citation>
    <scope>NUCLEOTIDE SEQUENCE</scope>
    <source>
        <strain evidence="6">CBS 955.72</strain>
    </source>
</reference>
<comment type="cofactor">
    <cofactor evidence="1">
        <name>FAD</name>
        <dbReference type="ChEBI" id="CHEBI:57692"/>
    </cofactor>
</comment>